<sequence length="533" mass="59725">MKSVLPSTIALSRRQLLRGAGSLAVAALAIPVDPRLAFAAVNFIDYPFQLGVASGEPWPDGFVIWTRLAPRPLEPGYGMSSDIIPVDWEVAEDRLFRKVATKGTAMAHPELGHAVHVEVAGLLPGRPYWYRFRCGDHRSMQGRAVTAPAAGAPVSKLRFGIAGCQNYDQGLFTAFDHLAREEVDFIYHHGDYIYEGHSRPFYFSRYLEDTVPSPRRADLPDPVSLDEYRRRYARYKLDTDLQKAHAAAPWIAVWDDHEIVDNWVSDFNWDNTPPDIFHLRRAAAAQAYYEHLPFRRTSLPDGARMQLYRKFSFGDLAEMHVLDTRQYRSDQPCRDGFRAACPDVDNPNLTVLGEAQEQWLFDGLAQGKARFNFLAQQVMLMPCDREPGDANIRNLDSWDPYRVARARLLKHIQGNNIRNAVVLTGDEHQNIVGNVVFDDKDPASAVVASEFVVTSISSGGDGGMERRNAKGMLAENPHIKLINDQRGYGLCEVTQKHLTMDLKVLDQVTLPGGKLSSRAKFAVDPNKPGVQKG</sequence>
<dbReference type="Gene3D" id="2.60.40.380">
    <property type="entry name" value="Purple acid phosphatase-like, N-terminal"/>
    <property type="match status" value="1"/>
</dbReference>
<dbReference type="InterPro" id="IPR052900">
    <property type="entry name" value="Phospholipid_Metab_Enz"/>
</dbReference>
<dbReference type="OrthoDB" id="327733at2"/>
<dbReference type="PANTHER" id="PTHR43606:SF2">
    <property type="entry name" value="ALKALINE PHOSPHATASE FAMILY PROTEIN (AFU_ORTHOLOGUE AFUA_5G03860)"/>
    <property type="match status" value="1"/>
</dbReference>
<evidence type="ECO:0000313" key="4">
    <source>
        <dbReference type="Proteomes" id="UP000216998"/>
    </source>
</evidence>
<evidence type="ECO:0000259" key="1">
    <source>
        <dbReference type="Pfam" id="PF09423"/>
    </source>
</evidence>
<dbReference type="Proteomes" id="UP000216998">
    <property type="component" value="Unassembled WGS sequence"/>
</dbReference>
<reference evidence="3 4" key="1">
    <citation type="submission" date="2017-07" db="EMBL/GenBank/DDBJ databases">
        <title>Niveispirillum cyanobacteriorum sp. nov., isolated from cyanobacterial aggregates in a eutrophic lake.</title>
        <authorList>
            <person name="Cai H."/>
        </authorList>
    </citation>
    <scope>NUCLEOTIDE SEQUENCE [LARGE SCALE GENOMIC DNA]</scope>
    <source>
        <strain evidence="4">TH1-14</strain>
    </source>
</reference>
<dbReference type="Pfam" id="PF09423">
    <property type="entry name" value="PhoD"/>
    <property type="match status" value="1"/>
</dbReference>
<comment type="caution">
    <text evidence="3">The sequence shown here is derived from an EMBL/GenBank/DDBJ whole genome shotgun (WGS) entry which is preliminary data.</text>
</comment>
<name>A0A255Z286_9PROT</name>
<proteinExistence type="predicted"/>
<feature type="domain" description="PhoD-like phosphatase metallophosphatase" evidence="1">
    <location>
        <begin position="159"/>
        <end position="502"/>
    </location>
</feature>
<dbReference type="AlphaFoldDB" id="A0A255Z286"/>
<feature type="domain" description="Phospholipase D N-terminal" evidence="2">
    <location>
        <begin position="50"/>
        <end position="146"/>
    </location>
</feature>
<dbReference type="PROSITE" id="PS51318">
    <property type="entry name" value="TAT"/>
    <property type="match status" value="1"/>
</dbReference>
<dbReference type="InterPro" id="IPR032093">
    <property type="entry name" value="PhoD_N"/>
</dbReference>
<keyword evidence="4" id="KW-1185">Reference proteome</keyword>
<evidence type="ECO:0000313" key="3">
    <source>
        <dbReference type="EMBL" id="OYQ35586.1"/>
    </source>
</evidence>
<dbReference type="EMBL" id="NOXU01000025">
    <property type="protein sequence ID" value="OYQ35586.1"/>
    <property type="molecule type" value="Genomic_DNA"/>
</dbReference>
<dbReference type="SUPFAM" id="SSF56300">
    <property type="entry name" value="Metallo-dependent phosphatases"/>
    <property type="match status" value="1"/>
</dbReference>
<dbReference type="InterPro" id="IPR038607">
    <property type="entry name" value="PhoD-like_sf"/>
</dbReference>
<dbReference type="Pfam" id="PF16655">
    <property type="entry name" value="PhoD_N"/>
    <property type="match status" value="1"/>
</dbReference>
<organism evidence="3 4">
    <name type="scientific">Niveispirillum lacus</name>
    <dbReference type="NCBI Taxonomy" id="1981099"/>
    <lineage>
        <taxon>Bacteria</taxon>
        <taxon>Pseudomonadati</taxon>
        <taxon>Pseudomonadota</taxon>
        <taxon>Alphaproteobacteria</taxon>
        <taxon>Rhodospirillales</taxon>
        <taxon>Azospirillaceae</taxon>
        <taxon>Niveispirillum</taxon>
    </lineage>
</organism>
<accession>A0A255Z286</accession>
<evidence type="ECO:0000259" key="2">
    <source>
        <dbReference type="Pfam" id="PF16655"/>
    </source>
</evidence>
<dbReference type="PANTHER" id="PTHR43606">
    <property type="entry name" value="PHOSPHATASE, PUTATIVE (AFU_ORTHOLOGUE AFUA_6G08710)-RELATED"/>
    <property type="match status" value="1"/>
</dbReference>
<dbReference type="RefSeq" id="WP_094455479.1">
    <property type="nucleotide sequence ID" value="NZ_NOXU01000025.1"/>
</dbReference>
<protein>
    <submittedName>
        <fullName evidence="3">Alkaline phosphatase</fullName>
    </submittedName>
</protein>
<dbReference type="InterPro" id="IPR029052">
    <property type="entry name" value="Metallo-depent_PP-like"/>
</dbReference>
<dbReference type="Gene3D" id="3.60.21.70">
    <property type="entry name" value="PhoD-like phosphatase"/>
    <property type="match status" value="1"/>
</dbReference>
<dbReference type="InterPro" id="IPR006311">
    <property type="entry name" value="TAT_signal"/>
</dbReference>
<dbReference type="InterPro" id="IPR018946">
    <property type="entry name" value="PhoD-like_MPP"/>
</dbReference>
<dbReference type="CDD" id="cd07389">
    <property type="entry name" value="MPP_PhoD"/>
    <property type="match status" value="1"/>
</dbReference>
<gene>
    <name evidence="3" type="ORF">CHU95_07635</name>
</gene>